<dbReference type="InterPro" id="IPR002059">
    <property type="entry name" value="CSP_DNA-bd"/>
</dbReference>
<dbReference type="PROSITE" id="PS00352">
    <property type="entry name" value="CSD_1"/>
    <property type="match status" value="1"/>
</dbReference>
<dbReference type="EMBL" id="LLXU01000101">
    <property type="protein sequence ID" value="KRG40086.1"/>
    <property type="molecule type" value="Genomic_DNA"/>
</dbReference>
<evidence type="ECO:0000256" key="1">
    <source>
        <dbReference type="RuleBase" id="RU000408"/>
    </source>
</evidence>
<keyword evidence="3" id="KW-0812">Transmembrane</keyword>
<dbReference type="AlphaFoldDB" id="A0A0R0A4J9"/>
<keyword evidence="3" id="KW-1133">Transmembrane helix</keyword>
<dbReference type="InterPro" id="IPR011129">
    <property type="entry name" value="CSD"/>
</dbReference>
<feature type="domain" description="CSD" evidence="4">
    <location>
        <begin position="2"/>
        <end position="67"/>
    </location>
</feature>
<comment type="caution">
    <text evidence="5">The sequence shown here is derived from an EMBL/GenBank/DDBJ whole genome shotgun (WGS) entry which is preliminary data.</text>
</comment>
<dbReference type="PANTHER" id="PTHR46565">
    <property type="entry name" value="COLD SHOCK DOMAIN PROTEIN 2"/>
    <property type="match status" value="1"/>
</dbReference>
<dbReference type="OrthoDB" id="72963at2"/>
<keyword evidence="3" id="KW-0472">Membrane</keyword>
<accession>A0A0R0A4J9</accession>
<dbReference type="PRINTS" id="PR00050">
    <property type="entry name" value="COLDSHOCK"/>
</dbReference>
<dbReference type="PANTHER" id="PTHR46565:SF20">
    <property type="entry name" value="COLD SHOCK DOMAIN-CONTAINING PROTEIN 4"/>
    <property type="match status" value="1"/>
</dbReference>
<dbReference type="SMART" id="SM00357">
    <property type="entry name" value="CSP"/>
    <property type="match status" value="1"/>
</dbReference>
<evidence type="ECO:0000313" key="5">
    <source>
        <dbReference type="EMBL" id="KRG40086.1"/>
    </source>
</evidence>
<dbReference type="GO" id="GO:0003676">
    <property type="term" value="F:nucleic acid binding"/>
    <property type="evidence" value="ECO:0007669"/>
    <property type="project" value="InterPro"/>
</dbReference>
<name>A0A0R0A4J9_9GAMM</name>
<dbReference type="PROSITE" id="PS51857">
    <property type="entry name" value="CSD_2"/>
    <property type="match status" value="1"/>
</dbReference>
<sequence>MRTHGTLTKWNDERGFGFIAPASGGEEVFAHISAFPRDGQRPRLNEVVSFDLEQGPNGKPRAARIMRPGQARTPSRRPRTQPRQRRGGLLSTVLLPLAAIGGIVYYNYFRTTEPAYMDSGETPVITDTLEEPSDFQCDGRTMCSQMTSCAEATYFIRHCPHTKMDGNHDGVPCEQQWCG</sequence>
<feature type="region of interest" description="Disordered" evidence="2">
    <location>
        <begin position="68"/>
        <end position="87"/>
    </location>
</feature>
<dbReference type="Proteomes" id="UP000051802">
    <property type="component" value="Unassembled WGS sequence"/>
</dbReference>
<organism evidence="5 6">
    <name type="scientific">Stenotrophomonas panacihumi</name>
    <dbReference type="NCBI Taxonomy" id="676599"/>
    <lineage>
        <taxon>Bacteria</taxon>
        <taxon>Pseudomonadati</taxon>
        <taxon>Pseudomonadota</taxon>
        <taxon>Gammaproteobacteria</taxon>
        <taxon>Lysobacterales</taxon>
        <taxon>Lysobacteraceae</taxon>
        <taxon>Stenotrophomonas</taxon>
    </lineage>
</organism>
<dbReference type="InterPro" id="IPR012340">
    <property type="entry name" value="NA-bd_OB-fold"/>
</dbReference>
<dbReference type="InterPro" id="IPR019844">
    <property type="entry name" value="CSD_CS"/>
</dbReference>
<protein>
    <submittedName>
        <fullName evidence="5">Cold-shock protein</fullName>
    </submittedName>
</protein>
<evidence type="ECO:0000256" key="2">
    <source>
        <dbReference type="SAM" id="MobiDB-lite"/>
    </source>
</evidence>
<dbReference type="Pfam" id="PF05901">
    <property type="entry name" value="Excalibur"/>
    <property type="match status" value="1"/>
</dbReference>
<evidence type="ECO:0000259" key="4">
    <source>
        <dbReference type="PROSITE" id="PS51857"/>
    </source>
</evidence>
<gene>
    <name evidence="5" type="ORF">ARC20_13310</name>
</gene>
<dbReference type="SUPFAM" id="SSF50249">
    <property type="entry name" value="Nucleic acid-binding proteins"/>
    <property type="match status" value="1"/>
</dbReference>
<evidence type="ECO:0000256" key="3">
    <source>
        <dbReference type="SAM" id="Phobius"/>
    </source>
</evidence>
<dbReference type="CDD" id="cd04458">
    <property type="entry name" value="CSP_CDS"/>
    <property type="match status" value="1"/>
</dbReference>
<feature type="transmembrane region" description="Helical" evidence="3">
    <location>
        <begin position="87"/>
        <end position="108"/>
    </location>
</feature>
<reference evidence="5 6" key="1">
    <citation type="submission" date="2015-10" db="EMBL/GenBank/DDBJ databases">
        <title>Genome sequencing and analysis of members of genus Stenotrophomonas.</title>
        <authorList>
            <person name="Patil P.P."/>
            <person name="Midha S."/>
            <person name="Patil P.B."/>
        </authorList>
    </citation>
    <scope>NUCLEOTIDE SEQUENCE [LARGE SCALE GENOMIC DNA]</scope>
    <source>
        <strain evidence="5 6">JCM 16536</strain>
    </source>
</reference>
<evidence type="ECO:0000313" key="6">
    <source>
        <dbReference type="Proteomes" id="UP000051802"/>
    </source>
</evidence>
<comment type="subcellular location">
    <subcellularLocation>
        <location evidence="1">Cytoplasm</location>
    </subcellularLocation>
</comment>
<dbReference type="Pfam" id="PF00313">
    <property type="entry name" value="CSD"/>
    <property type="match status" value="1"/>
</dbReference>
<proteinExistence type="predicted"/>
<keyword evidence="6" id="KW-1185">Reference proteome</keyword>
<dbReference type="RefSeq" id="WP_057647950.1">
    <property type="nucleotide sequence ID" value="NZ_LLXU01000101.1"/>
</dbReference>
<dbReference type="Gene3D" id="2.40.50.140">
    <property type="entry name" value="Nucleic acid-binding proteins"/>
    <property type="match status" value="1"/>
</dbReference>
<feature type="compositionally biased region" description="Basic residues" evidence="2">
    <location>
        <begin position="74"/>
        <end position="86"/>
    </location>
</feature>
<dbReference type="STRING" id="676599.ARC20_13310"/>
<dbReference type="GO" id="GO:0005829">
    <property type="term" value="C:cytosol"/>
    <property type="evidence" value="ECO:0007669"/>
    <property type="project" value="UniProtKB-ARBA"/>
</dbReference>
<dbReference type="InterPro" id="IPR008613">
    <property type="entry name" value="Excalibur_Ca-bd_domain"/>
</dbReference>